<dbReference type="Proteomes" id="UP000036426">
    <property type="component" value="Unassembled WGS sequence"/>
</dbReference>
<reference evidence="3 4" key="1">
    <citation type="submission" date="2015-05" db="EMBL/GenBank/DDBJ databases">
        <title>Photobacterium galathea sp. nov.</title>
        <authorList>
            <person name="Machado H."/>
            <person name="Gram L."/>
        </authorList>
    </citation>
    <scope>NUCLEOTIDE SEQUENCE [LARGE SCALE GENOMIC DNA]</scope>
    <source>
        <strain evidence="3 4">DSM 25995</strain>
    </source>
</reference>
<feature type="transmembrane region" description="Helical" evidence="1">
    <location>
        <begin position="157"/>
        <end position="173"/>
    </location>
</feature>
<feature type="transmembrane region" description="Helical" evidence="1">
    <location>
        <begin position="41"/>
        <end position="58"/>
    </location>
</feature>
<keyword evidence="1" id="KW-1133">Transmembrane helix</keyword>
<dbReference type="PANTHER" id="PTHR22911">
    <property type="entry name" value="ACYL-MALONYL CONDENSING ENZYME-RELATED"/>
    <property type="match status" value="1"/>
</dbReference>
<dbReference type="Pfam" id="PF00892">
    <property type="entry name" value="EamA"/>
    <property type="match status" value="2"/>
</dbReference>
<evidence type="ECO:0000313" key="4">
    <source>
        <dbReference type="Proteomes" id="UP000036426"/>
    </source>
</evidence>
<comment type="caution">
    <text evidence="3">The sequence shown here is derived from an EMBL/GenBank/DDBJ whole genome shotgun (WGS) entry which is preliminary data.</text>
</comment>
<dbReference type="InterPro" id="IPR000620">
    <property type="entry name" value="EamA_dom"/>
</dbReference>
<dbReference type="GO" id="GO:0016020">
    <property type="term" value="C:membrane"/>
    <property type="evidence" value="ECO:0007669"/>
    <property type="project" value="InterPro"/>
</dbReference>
<evidence type="ECO:0000313" key="3">
    <source>
        <dbReference type="EMBL" id="KLV01390.1"/>
    </source>
</evidence>
<organism evidence="3 4">
    <name type="scientific">Photobacterium aphoticum</name>
    <dbReference type="NCBI Taxonomy" id="754436"/>
    <lineage>
        <taxon>Bacteria</taxon>
        <taxon>Pseudomonadati</taxon>
        <taxon>Pseudomonadota</taxon>
        <taxon>Gammaproteobacteria</taxon>
        <taxon>Vibrionales</taxon>
        <taxon>Vibrionaceae</taxon>
        <taxon>Photobacterium</taxon>
    </lineage>
</organism>
<accession>A0A0J1GNS1</accession>
<dbReference type="PATRIC" id="fig|754436.4.peg.1645"/>
<gene>
    <name evidence="3" type="ORF">ABT58_07760</name>
</gene>
<feature type="transmembrane region" description="Helical" evidence="1">
    <location>
        <begin position="267"/>
        <end position="285"/>
    </location>
</feature>
<name>A0A0J1GNS1_9GAMM</name>
<feature type="domain" description="EamA" evidence="2">
    <location>
        <begin position="154"/>
        <end position="279"/>
    </location>
</feature>
<feature type="transmembrane region" description="Helical" evidence="1">
    <location>
        <begin position="100"/>
        <end position="121"/>
    </location>
</feature>
<keyword evidence="1" id="KW-0812">Transmembrane</keyword>
<feature type="transmembrane region" description="Helical" evidence="1">
    <location>
        <begin position="180"/>
        <end position="199"/>
    </location>
</feature>
<dbReference type="OrthoDB" id="5192439at2"/>
<dbReference type="RefSeq" id="WP_047873829.1">
    <property type="nucleotide sequence ID" value="NZ_BMYC01000026.1"/>
</dbReference>
<feature type="transmembrane region" description="Helical" evidence="1">
    <location>
        <begin position="211"/>
        <end position="231"/>
    </location>
</feature>
<dbReference type="AlphaFoldDB" id="A0A0J1GNS1"/>
<protein>
    <submittedName>
        <fullName evidence="3">Membrane protein</fullName>
    </submittedName>
</protein>
<feature type="domain" description="EamA" evidence="2">
    <location>
        <begin position="13"/>
        <end position="144"/>
    </location>
</feature>
<evidence type="ECO:0000259" key="2">
    <source>
        <dbReference type="Pfam" id="PF00892"/>
    </source>
</evidence>
<dbReference type="EMBL" id="LDOV01000014">
    <property type="protein sequence ID" value="KLV01390.1"/>
    <property type="molecule type" value="Genomic_DNA"/>
</dbReference>
<proteinExistence type="predicted"/>
<evidence type="ECO:0000256" key="1">
    <source>
        <dbReference type="SAM" id="Phobius"/>
    </source>
</evidence>
<dbReference type="InterPro" id="IPR037185">
    <property type="entry name" value="EmrE-like"/>
</dbReference>
<dbReference type="SUPFAM" id="SSF103481">
    <property type="entry name" value="Multidrug resistance efflux transporter EmrE"/>
    <property type="match status" value="2"/>
</dbReference>
<feature type="transmembrane region" description="Helical" evidence="1">
    <location>
        <begin position="128"/>
        <end position="145"/>
    </location>
</feature>
<feature type="transmembrane region" description="Helical" evidence="1">
    <location>
        <begin position="243"/>
        <end position="261"/>
    </location>
</feature>
<sequence length="293" mass="32174">MMILEKLDERQRGRLYTLLGVIILSFDSLLVRLVNGHEWTLLFWRGLLPAIVLFCVQWRQDRTVITTHALRPALSTVLVALLFSASTICFVFSIDSTEVTSTLVIANTAPMFTAVLAFFWLGERLDKATILAIFIAVGGIWLVFADQASPGALKGDTFALVTAVSMSVYLIMLRKTKAQYANVFLIYSGCFTAIISLLAGAHPFSLTFSEGIYTLLLCAGVVPFSLLLISLGPKYLPAAEASLILLLEILFGPLLVWWFLSEAPSKEVAMGAAIIVVTLAGHTLWMSRQRPKA</sequence>
<keyword evidence="4" id="KW-1185">Reference proteome</keyword>
<dbReference type="Gene3D" id="1.10.3730.20">
    <property type="match status" value="1"/>
</dbReference>
<feature type="transmembrane region" description="Helical" evidence="1">
    <location>
        <begin position="15"/>
        <end position="35"/>
    </location>
</feature>
<feature type="transmembrane region" description="Helical" evidence="1">
    <location>
        <begin position="70"/>
        <end position="94"/>
    </location>
</feature>
<keyword evidence="1" id="KW-0472">Membrane</keyword>